<gene>
    <name evidence="2" type="ORF">ACJMK2_032954</name>
</gene>
<organism evidence="2 3">
    <name type="scientific">Sinanodonta woodiana</name>
    <name type="common">Chinese pond mussel</name>
    <name type="synonym">Anodonta woodiana</name>
    <dbReference type="NCBI Taxonomy" id="1069815"/>
    <lineage>
        <taxon>Eukaryota</taxon>
        <taxon>Metazoa</taxon>
        <taxon>Spiralia</taxon>
        <taxon>Lophotrochozoa</taxon>
        <taxon>Mollusca</taxon>
        <taxon>Bivalvia</taxon>
        <taxon>Autobranchia</taxon>
        <taxon>Heteroconchia</taxon>
        <taxon>Palaeoheterodonta</taxon>
        <taxon>Unionida</taxon>
        <taxon>Unionoidea</taxon>
        <taxon>Unionidae</taxon>
        <taxon>Unioninae</taxon>
        <taxon>Sinanodonta</taxon>
    </lineage>
</organism>
<reference evidence="2 3" key="1">
    <citation type="submission" date="2024-11" db="EMBL/GenBank/DDBJ databases">
        <title>Chromosome-level genome assembly of the freshwater bivalve Anodonta woodiana.</title>
        <authorList>
            <person name="Chen X."/>
        </authorList>
    </citation>
    <scope>NUCLEOTIDE SEQUENCE [LARGE SCALE GENOMIC DNA]</scope>
    <source>
        <strain evidence="2">MN2024</strain>
        <tissue evidence="2">Gills</tissue>
    </source>
</reference>
<feature type="non-terminal residue" evidence="2">
    <location>
        <position position="56"/>
    </location>
</feature>
<keyword evidence="3" id="KW-1185">Reference proteome</keyword>
<dbReference type="AlphaFoldDB" id="A0ABD3X3X6"/>
<dbReference type="EMBL" id="JBJQND010000004">
    <property type="protein sequence ID" value="KAL3880737.1"/>
    <property type="molecule type" value="Genomic_DNA"/>
</dbReference>
<feature type="chain" id="PRO_5044781757" evidence="1">
    <location>
        <begin position="40"/>
        <end position="56"/>
    </location>
</feature>
<keyword evidence="1" id="KW-0732">Signal</keyword>
<evidence type="ECO:0000313" key="3">
    <source>
        <dbReference type="Proteomes" id="UP001634394"/>
    </source>
</evidence>
<feature type="signal peptide" evidence="1">
    <location>
        <begin position="1"/>
        <end position="39"/>
    </location>
</feature>
<evidence type="ECO:0000313" key="2">
    <source>
        <dbReference type="EMBL" id="KAL3880737.1"/>
    </source>
</evidence>
<sequence length="56" mass="6085">IIIIILQPITCVMHLKEAITVAVALKCLILMAASQSVEADSCFDTSNEITYCSINE</sequence>
<evidence type="ECO:0000256" key="1">
    <source>
        <dbReference type="SAM" id="SignalP"/>
    </source>
</evidence>
<name>A0ABD3X3X6_SINWO</name>
<dbReference type="Proteomes" id="UP001634394">
    <property type="component" value="Unassembled WGS sequence"/>
</dbReference>
<accession>A0ABD3X3X6</accession>
<protein>
    <submittedName>
        <fullName evidence="2">Uncharacterized protein</fullName>
    </submittedName>
</protein>
<proteinExistence type="predicted"/>
<comment type="caution">
    <text evidence="2">The sequence shown here is derived from an EMBL/GenBank/DDBJ whole genome shotgun (WGS) entry which is preliminary data.</text>
</comment>
<feature type="non-terminal residue" evidence="2">
    <location>
        <position position="1"/>
    </location>
</feature>